<reference evidence="2 3" key="1">
    <citation type="journal article" date="2018" name="Nat. Genet.">
        <title>The Rosa genome provides new insights in the design of modern roses.</title>
        <authorList>
            <person name="Bendahmane M."/>
        </authorList>
    </citation>
    <scope>NUCLEOTIDE SEQUENCE [LARGE SCALE GENOMIC DNA]</scope>
    <source>
        <strain evidence="3">cv. Old Blush</strain>
    </source>
</reference>
<organism evidence="2 3">
    <name type="scientific">Rosa chinensis</name>
    <name type="common">China rose</name>
    <dbReference type="NCBI Taxonomy" id="74649"/>
    <lineage>
        <taxon>Eukaryota</taxon>
        <taxon>Viridiplantae</taxon>
        <taxon>Streptophyta</taxon>
        <taxon>Embryophyta</taxon>
        <taxon>Tracheophyta</taxon>
        <taxon>Spermatophyta</taxon>
        <taxon>Magnoliopsida</taxon>
        <taxon>eudicotyledons</taxon>
        <taxon>Gunneridae</taxon>
        <taxon>Pentapetalae</taxon>
        <taxon>rosids</taxon>
        <taxon>fabids</taxon>
        <taxon>Rosales</taxon>
        <taxon>Rosaceae</taxon>
        <taxon>Rosoideae</taxon>
        <taxon>Rosoideae incertae sedis</taxon>
        <taxon>Rosa</taxon>
    </lineage>
</organism>
<keyword evidence="1" id="KW-0472">Membrane</keyword>
<accession>A0A2P6P9S0</accession>
<dbReference type="EMBL" id="PDCK01000045">
    <property type="protein sequence ID" value="PRQ18657.1"/>
    <property type="molecule type" value="Genomic_DNA"/>
</dbReference>
<protein>
    <submittedName>
        <fullName evidence="2">Uncharacterized protein</fullName>
    </submittedName>
</protein>
<name>A0A2P6P9S0_ROSCH</name>
<proteinExistence type="predicted"/>
<evidence type="ECO:0000313" key="3">
    <source>
        <dbReference type="Proteomes" id="UP000238479"/>
    </source>
</evidence>
<dbReference type="AlphaFoldDB" id="A0A2P6P9S0"/>
<dbReference type="Proteomes" id="UP000238479">
    <property type="component" value="Chromosome 7"/>
</dbReference>
<gene>
    <name evidence="2" type="ORF">RchiOBHm_Chr7g0208471</name>
</gene>
<evidence type="ECO:0000313" key="2">
    <source>
        <dbReference type="EMBL" id="PRQ18657.1"/>
    </source>
</evidence>
<dbReference type="Gramene" id="PRQ18657">
    <property type="protein sequence ID" value="PRQ18657"/>
    <property type="gene ID" value="RchiOBHm_Chr7g0208471"/>
</dbReference>
<keyword evidence="1" id="KW-1133">Transmembrane helix</keyword>
<feature type="transmembrane region" description="Helical" evidence="1">
    <location>
        <begin position="57"/>
        <end position="73"/>
    </location>
</feature>
<keyword evidence="1" id="KW-0812">Transmembrane</keyword>
<sequence length="76" mass="8593">MLYACSCYGLHMCILLNFTACACPASVILDFDFHMVFGCASKFQLICYMLYRSRCSYQAFFGSVGLLVLLQILCHI</sequence>
<evidence type="ECO:0000256" key="1">
    <source>
        <dbReference type="SAM" id="Phobius"/>
    </source>
</evidence>
<comment type="caution">
    <text evidence="2">The sequence shown here is derived from an EMBL/GenBank/DDBJ whole genome shotgun (WGS) entry which is preliminary data.</text>
</comment>
<keyword evidence="3" id="KW-1185">Reference proteome</keyword>